<dbReference type="WBParaSite" id="GPLIN_000450900">
    <property type="protein sequence ID" value="GPLIN_000450900"/>
    <property type="gene ID" value="GPLIN_000450900"/>
</dbReference>
<evidence type="ECO:0000259" key="9">
    <source>
        <dbReference type="PROSITE" id="PS50102"/>
    </source>
</evidence>
<dbReference type="InterPro" id="IPR000504">
    <property type="entry name" value="RRM_dom"/>
</dbReference>
<evidence type="ECO:0000256" key="8">
    <source>
        <dbReference type="SAM" id="MobiDB-lite"/>
    </source>
</evidence>
<dbReference type="EC" id="2.7.1.23" evidence="2"/>
<dbReference type="GO" id="GO:0003951">
    <property type="term" value="F:NAD+ kinase activity"/>
    <property type="evidence" value="ECO:0007669"/>
    <property type="project" value="UniProtKB-EC"/>
</dbReference>
<dbReference type="InterPro" id="IPR035979">
    <property type="entry name" value="RBD_domain_sf"/>
</dbReference>
<reference evidence="10" key="2">
    <citation type="submission" date="2014-05" db="EMBL/GenBank/DDBJ databases">
        <title>The genome and life-stage specific transcriptomes of Globodera pallida elucidate key aspects of plant parasitism by a cyst nematode.</title>
        <authorList>
            <person name="Cotton J.A."/>
            <person name="Lilley C.J."/>
            <person name="Jones L.M."/>
            <person name="Kikuchi T."/>
            <person name="Reid A.J."/>
            <person name="Thorpe P."/>
            <person name="Tsai I.J."/>
            <person name="Beasley H."/>
            <person name="Blok V."/>
            <person name="Cock P.J.A."/>
            <person name="Van den Akker S.E."/>
            <person name="Holroyd N."/>
            <person name="Hunt M."/>
            <person name="Mantelin S."/>
            <person name="Naghra H."/>
            <person name="Pain A."/>
            <person name="Palomares-Rius J.E."/>
            <person name="Zarowiecki M."/>
            <person name="Berriman M."/>
            <person name="Jones J.T."/>
            <person name="Urwin P.E."/>
        </authorList>
    </citation>
    <scope>NUCLEOTIDE SEQUENCE [LARGE SCALE GENOMIC DNA]</scope>
    <source>
        <strain evidence="10">Lindley</strain>
    </source>
</reference>
<accession>A0A183BV71</accession>
<keyword evidence="3" id="KW-0808">Transferase</keyword>
<comment type="similarity">
    <text evidence="1">Belongs to the NAD kinase family.</text>
</comment>
<evidence type="ECO:0000256" key="7">
    <source>
        <dbReference type="PROSITE-ProRule" id="PRU00176"/>
    </source>
</evidence>
<dbReference type="SUPFAM" id="SSF111331">
    <property type="entry name" value="NAD kinase/diacylglycerol kinase-like"/>
    <property type="match status" value="1"/>
</dbReference>
<evidence type="ECO:0000256" key="5">
    <source>
        <dbReference type="ARBA" id="ARBA00022857"/>
    </source>
</evidence>
<keyword evidence="7" id="KW-0694">RNA-binding</keyword>
<feature type="domain" description="RRM" evidence="9">
    <location>
        <begin position="90"/>
        <end position="171"/>
    </location>
</feature>
<dbReference type="InterPro" id="IPR034148">
    <property type="entry name" value="NCBP2_RRM"/>
</dbReference>
<dbReference type="Pfam" id="PF00076">
    <property type="entry name" value="RRM_1"/>
    <property type="match status" value="1"/>
</dbReference>
<dbReference type="CDD" id="cd12240">
    <property type="entry name" value="RRM_NCBP2"/>
    <property type="match status" value="1"/>
</dbReference>
<dbReference type="InterPro" id="IPR012677">
    <property type="entry name" value="Nucleotide-bd_a/b_plait_sf"/>
</dbReference>
<reference evidence="10" key="1">
    <citation type="submission" date="2013-12" db="EMBL/GenBank/DDBJ databases">
        <authorList>
            <person name="Aslett M."/>
        </authorList>
    </citation>
    <scope>NUCLEOTIDE SEQUENCE [LARGE SCALE GENOMIC DNA]</scope>
    <source>
        <strain evidence="10">Lindley</strain>
    </source>
</reference>
<evidence type="ECO:0000256" key="4">
    <source>
        <dbReference type="ARBA" id="ARBA00022777"/>
    </source>
</evidence>
<dbReference type="PROSITE" id="PS50102">
    <property type="entry name" value="RRM"/>
    <property type="match status" value="1"/>
</dbReference>
<dbReference type="Proteomes" id="UP000050741">
    <property type="component" value="Unassembled WGS sequence"/>
</dbReference>
<dbReference type="InterPro" id="IPR016064">
    <property type="entry name" value="NAD/diacylglycerol_kinase_sf"/>
</dbReference>
<dbReference type="Gene3D" id="3.40.50.10330">
    <property type="entry name" value="Probable inorganic polyphosphate/atp-NAD kinase, domain 1"/>
    <property type="match status" value="1"/>
</dbReference>
<feature type="compositionally biased region" description="Basic and acidic residues" evidence="8">
    <location>
        <begin position="460"/>
        <end position="470"/>
    </location>
</feature>
<dbReference type="InterPro" id="IPR002504">
    <property type="entry name" value="NADK"/>
</dbReference>
<dbReference type="GO" id="GO:0019674">
    <property type="term" value="P:NAD+ metabolic process"/>
    <property type="evidence" value="ECO:0007669"/>
    <property type="project" value="InterPro"/>
</dbReference>
<dbReference type="InterPro" id="IPR017438">
    <property type="entry name" value="ATP-NAD_kinase_N"/>
</dbReference>
<dbReference type="AlphaFoldDB" id="A0A183BV71"/>
<evidence type="ECO:0000313" key="10">
    <source>
        <dbReference type="Proteomes" id="UP000050741"/>
    </source>
</evidence>
<dbReference type="SUPFAM" id="SSF54928">
    <property type="entry name" value="RNA-binding domain, RBD"/>
    <property type="match status" value="1"/>
</dbReference>
<evidence type="ECO:0000256" key="6">
    <source>
        <dbReference type="ARBA" id="ARBA00023027"/>
    </source>
</evidence>
<evidence type="ECO:0000313" key="11">
    <source>
        <dbReference type="WBParaSite" id="GPLIN_000450900"/>
    </source>
</evidence>
<proteinExistence type="inferred from homology"/>
<dbReference type="Gene3D" id="2.60.200.30">
    <property type="entry name" value="Probable inorganic polyphosphate/atp-NAD kinase, domain 2"/>
    <property type="match status" value="1"/>
</dbReference>
<protein>
    <recommendedName>
        <fullName evidence="2">NAD(+) kinase</fullName>
        <ecNumber evidence="2">2.7.1.23</ecNumber>
    </recommendedName>
</protein>
<name>A0A183BV71_GLOPA</name>
<reference evidence="11" key="3">
    <citation type="submission" date="2016-06" db="UniProtKB">
        <authorList>
            <consortium name="WormBaseParasite"/>
        </authorList>
    </citation>
    <scope>IDENTIFICATION</scope>
</reference>
<dbReference type="InterPro" id="IPR017437">
    <property type="entry name" value="ATP-NAD_kinase_PpnK-typ_C"/>
</dbReference>
<evidence type="ECO:0000256" key="1">
    <source>
        <dbReference type="ARBA" id="ARBA00010995"/>
    </source>
</evidence>
<dbReference type="Pfam" id="PF01513">
    <property type="entry name" value="NAD_kinase"/>
    <property type="match status" value="1"/>
</dbReference>
<feature type="compositionally biased region" description="Polar residues" evidence="8">
    <location>
        <begin position="447"/>
        <end position="458"/>
    </location>
</feature>
<keyword evidence="5" id="KW-0521">NADP</keyword>
<evidence type="ECO:0000256" key="2">
    <source>
        <dbReference type="ARBA" id="ARBA00012120"/>
    </source>
</evidence>
<dbReference type="GO" id="GO:0005739">
    <property type="term" value="C:mitochondrion"/>
    <property type="evidence" value="ECO:0007669"/>
    <property type="project" value="TreeGrafter"/>
</dbReference>
<dbReference type="PANTHER" id="PTHR13158">
    <property type="match status" value="1"/>
</dbReference>
<dbReference type="GO" id="GO:0006741">
    <property type="term" value="P:NADP+ biosynthetic process"/>
    <property type="evidence" value="ECO:0007669"/>
    <property type="project" value="InterPro"/>
</dbReference>
<dbReference type="PANTHER" id="PTHR13158:SF4">
    <property type="entry name" value="NAD(+) KINASE"/>
    <property type="match status" value="1"/>
</dbReference>
<organism evidence="10 11">
    <name type="scientific">Globodera pallida</name>
    <name type="common">Potato cyst nematode worm</name>
    <name type="synonym">Heterodera pallida</name>
    <dbReference type="NCBI Taxonomy" id="36090"/>
    <lineage>
        <taxon>Eukaryota</taxon>
        <taxon>Metazoa</taxon>
        <taxon>Ecdysozoa</taxon>
        <taxon>Nematoda</taxon>
        <taxon>Chromadorea</taxon>
        <taxon>Rhabditida</taxon>
        <taxon>Tylenchina</taxon>
        <taxon>Tylenchomorpha</taxon>
        <taxon>Tylenchoidea</taxon>
        <taxon>Heteroderidae</taxon>
        <taxon>Heteroderinae</taxon>
        <taxon>Globodera</taxon>
    </lineage>
</organism>
<keyword evidence="6" id="KW-0520">NAD</keyword>
<sequence>MEETRRIPVVADIVGQFRNIGGSPMAEQFKNELTIAGQLGRGSLGNGTSNPHMDMLLGTDEKICDLMHKLIMVLDPKSKDKAGELSSYRDMRFDGTLPEQERQLAQNKCGSCSIALGDVRRVIMGLDRFHKKPCGFCFVEYYTREDAENALRYISGTRLDDRLIRCDWDAGFKEGRQYGRGKHGGQAVGIRQFRKETINSLREASKFDFGSCTFDWTPTKGISGTANAVCMADRNGVVHYLHNGVATFTKRNSHRASTQKCPSFSQFKPKRALIVSKSSLLEYEFDRRGPKNDYIGLDDSRFLKELGGQHVNVDDMRVRHKLQRHYLDTIVEELRRHNIEWKIVRRRQYSETLAQWADLIISAGGDGTFLTASKRIPDGRKPVIGINTDPVGSEGFLCLTGKSRRPADEVIKQFLEESSKPNFHWMHRQRIRVTILKSTGPHDERSLSSSSIYQQMAQCEQRDSPRKDSIAEEQQGNQSDDDEMSNISKKSKFSSDDEEQHSESAVVNGDGGNFHRLALNEVFIGESHAARVSYYDVQVDNGPMTKQKSSGMTICTGTGSTSWHYNINRLTEQTLGEIFTEMSLMGISLDREVDSEMVEGICRHFNSKLKFGPEQNKMAFSVRDPVFNATFPKTPIRGFAHKILLKSRCTHADLILDGSTSIPFNHRGVHCGRPKLNIRATFCSRSKKCCIFVLETLEFGANTKTTTIRLRSMLNSATLPSS</sequence>
<keyword evidence="10" id="KW-1185">Reference proteome</keyword>
<keyword evidence="4" id="KW-0418">Kinase</keyword>
<evidence type="ECO:0000256" key="3">
    <source>
        <dbReference type="ARBA" id="ARBA00022679"/>
    </source>
</evidence>
<dbReference type="Gene3D" id="3.30.70.330">
    <property type="match status" value="1"/>
</dbReference>
<dbReference type="GO" id="GO:0003723">
    <property type="term" value="F:RNA binding"/>
    <property type="evidence" value="ECO:0007669"/>
    <property type="project" value="UniProtKB-UniRule"/>
</dbReference>
<feature type="region of interest" description="Disordered" evidence="8">
    <location>
        <begin position="439"/>
        <end position="510"/>
    </location>
</feature>